<name>A0A7V7RNZ9_9BACI</name>
<dbReference type="Proteomes" id="UP000441354">
    <property type="component" value="Unassembled WGS sequence"/>
</dbReference>
<dbReference type="PANTHER" id="PTHR45138:SF9">
    <property type="entry name" value="DIGUANYLATE CYCLASE DGCM-RELATED"/>
    <property type="match status" value="1"/>
</dbReference>
<dbReference type="GO" id="GO:0005886">
    <property type="term" value="C:plasma membrane"/>
    <property type="evidence" value="ECO:0007669"/>
    <property type="project" value="TreeGrafter"/>
</dbReference>
<dbReference type="InterPro" id="IPR043128">
    <property type="entry name" value="Rev_trsase/Diguanyl_cyclase"/>
</dbReference>
<dbReference type="FunFam" id="3.30.70.270:FF:000001">
    <property type="entry name" value="Diguanylate cyclase domain protein"/>
    <property type="match status" value="1"/>
</dbReference>
<evidence type="ECO:0000313" key="2">
    <source>
        <dbReference type="EMBL" id="KAB2334243.1"/>
    </source>
</evidence>
<dbReference type="AlphaFoldDB" id="A0A7V7RNZ9"/>
<organism evidence="2 3">
    <name type="scientific">Bacillus mesophilum</name>
    <dbReference type="NCBI Taxonomy" id="1071718"/>
    <lineage>
        <taxon>Bacteria</taxon>
        <taxon>Bacillati</taxon>
        <taxon>Bacillota</taxon>
        <taxon>Bacilli</taxon>
        <taxon>Bacillales</taxon>
        <taxon>Bacillaceae</taxon>
        <taxon>Bacillus</taxon>
    </lineage>
</organism>
<dbReference type="SMART" id="SM00267">
    <property type="entry name" value="GGDEF"/>
    <property type="match status" value="1"/>
</dbReference>
<dbReference type="Gene3D" id="3.30.450.40">
    <property type="match status" value="2"/>
</dbReference>
<evidence type="ECO:0000259" key="1">
    <source>
        <dbReference type="PROSITE" id="PS50887"/>
    </source>
</evidence>
<dbReference type="PANTHER" id="PTHR45138">
    <property type="entry name" value="REGULATORY COMPONENTS OF SENSORY TRANSDUCTION SYSTEM"/>
    <property type="match status" value="1"/>
</dbReference>
<dbReference type="GO" id="GO:0052621">
    <property type="term" value="F:diguanylate cyclase activity"/>
    <property type="evidence" value="ECO:0007669"/>
    <property type="project" value="TreeGrafter"/>
</dbReference>
<dbReference type="SUPFAM" id="SSF55781">
    <property type="entry name" value="GAF domain-like"/>
    <property type="match status" value="2"/>
</dbReference>
<reference evidence="2 3" key="1">
    <citation type="journal article" date="2014" name="Arch. Microbiol.">
        <title>Bacillus mesophilum sp. nov., strain IITR-54T, a novel 4-chlorobiphenyl dechlorinating bacterium.</title>
        <authorList>
            <person name="Manickam N."/>
            <person name="Singh N.K."/>
            <person name="Bajaj A."/>
            <person name="Kumar R.M."/>
            <person name="Kaur G."/>
            <person name="Kaur N."/>
            <person name="Bala M."/>
            <person name="Kumar A."/>
            <person name="Mayilraj S."/>
        </authorList>
    </citation>
    <scope>NUCLEOTIDE SEQUENCE [LARGE SCALE GENOMIC DNA]</scope>
    <source>
        <strain evidence="2 3">IITR-54</strain>
    </source>
</reference>
<dbReference type="GO" id="GO:1902201">
    <property type="term" value="P:negative regulation of bacterial-type flagellum-dependent cell motility"/>
    <property type="evidence" value="ECO:0007669"/>
    <property type="project" value="TreeGrafter"/>
</dbReference>
<dbReference type="InterPro" id="IPR000160">
    <property type="entry name" value="GGDEF_dom"/>
</dbReference>
<keyword evidence="3" id="KW-1185">Reference proteome</keyword>
<dbReference type="NCBIfam" id="TIGR00254">
    <property type="entry name" value="GGDEF"/>
    <property type="match status" value="1"/>
</dbReference>
<dbReference type="RefSeq" id="WP_151573558.1">
    <property type="nucleotide sequence ID" value="NZ_WBOT01000002.1"/>
</dbReference>
<dbReference type="InterPro" id="IPR029016">
    <property type="entry name" value="GAF-like_dom_sf"/>
</dbReference>
<dbReference type="CDD" id="cd01949">
    <property type="entry name" value="GGDEF"/>
    <property type="match status" value="1"/>
</dbReference>
<dbReference type="Gene3D" id="3.30.70.270">
    <property type="match status" value="1"/>
</dbReference>
<gene>
    <name evidence="2" type="ORF">F7732_09235</name>
</gene>
<dbReference type="InterPro" id="IPR050469">
    <property type="entry name" value="Diguanylate_Cyclase"/>
</dbReference>
<dbReference type="EMBL" id="WBOT01000002">
    <property type="protein sequence ID" value="KAB2334243.1"/>
    <property type="molecule type" value="Genomic_DNA"/>
</dbReference>
<dbReference type="GO" id="GO:0043709">
    <property type="term" value="P:cell adhesion involved in single-species biofilm formation"/>
    <property type="evidence" value="ECO:0007669"/>
    <property type="project" value="TreeGrafter"/>
</dbReference>
<proteinExistence type="predicted"/>
<comment type="caution">
    <text evidence="2">The sequence shown here is derived from an EMBL/GenBank/DDBJ whole genome shotgun (WGS) entry which is preliminary data.</text>
</comment>
<accession>A0A7V7RNZ9</accession>
<dbReference type="OrthoDB" id="9759607at2"/>
<dbReference type="PROSITE" id="PS50887">
    <property type="entry name" value="GGDEF"/>
    <property type="match status" value="1"/>
</dbReference>
<evidence type="ECO:0000313" key="3">
    <source>
        <dbReference type="Proteomes" id="UP000441354"/>
    </source>
</evidence>
<dbReference type="SUPFAM" id="SSF55073">
    <property type="entry name" value="Nucleotide cyclase"/>
    <property type="match status" value="1"/>
</dbReference>
<feature type="domain" description="GGDEF" evidence="1">
    <location>
        <begin position="493"/>
        <end position="627"/>
    </location>
</feature>
<protein>
    <submittedName>
        <fullName evidence="2">Diguanylate cyclase</fullName>
    </submittedName>
</protein>
<dbReference type="Pfam" id="PF00990">
    <property type="entry name" value="GGDEF"/>
    <property type="match status" value="1"/>
</dbReference>
<dbReference type="InterPro" id="IPR029787">
    <property type="entry name" value="Nucleotide_cyclase"/>
</dbReference>
<sequence length="627" mass="71209">MVNTQEDPIIIKLKSHFYDLIDTESGLFHYDHIVNKMLTAIHSLLEVPGILLYKRNEQEQVLQFKAPIGNIDVEMFPKKIDIRSIPDFSRSGAPMNRTSLIEIEGNALMLLLEKKNQLLGCLIFEGKDQDFHISEDVLQVISNECGHFLAKIQELSTVLSEEKRYQQLFRVTEKFHSSMNMDSVLGEIIQTLQEVYPTFTYYLLLSHDNNNNTDLPIKDLEYDSENISAMQAYVTGTIQFEDSQSYGRSVLYAPLMGKQGVYGVLQVIAPNTVNFPKNEVEFISLLANTAGSALENAQLYQQSKRLISDLQLINETSHRLNSDLRLTETMKYMSEQISSSFGAEEVGFILLLNDGEDINVLQGSTSFFQVRESERYIQLMKDKIAKEREPLFLGDFHFPDSTEEKGFKSIMAVPMDQSGELKGFALVMHQQPYHFSFESFKLLQSLIHHSTLAFTNSMLREELERMVVTDHLTKLFSRSYLDKKIYSSMNEDQEGTFMLIDIDNFKKVNDTYGHQAGDEVIVQVANLIRKNIRGSDIGARWGGEELAVYLPNVGLEAGIAIANRLVQKVGKTTNPQVTISCGVSYWSKASIADVQEEDTYSALFKRADKALYIAKETGKNKMVVQKN</sequence>